<dbReference type="RefSeq" id="WP_310949969.1">
    <property type="nucleotide sequence ID" value="NZ_JAVLUS010000005.1"/>
</dbReference>
<reference evidence="2 3" key="1">
    <citation type="submission" date="2023-08" db="EMBL/GenBank/DDBJ databases">
        <title>Bioegradation of LLDPE and BLDPE plastic by marine bacteria from coast plastic debris.</title>
        <authorList>
            <person name="Rong Z."/>
        </authorList>
    </citation>
    <scope>NUCLEOTIDE SEQUENCE [LARGE SCALE GENOMIC DNA]</scope>
    <source>
        <strain evidence="2 3">Z-2</strain>
    </source>
</reference>
<evidence type="ECO:0000313" key="3">
    <source>
        <dbReference type="Proteomes" id="UP001265083"/>
    </source>
</evidence>
<evidence type="ECO:0000313" key="2">
    <source>
        <dbReference type="EMBL" id="MDS1113644.1"/>
    </source>
</evidence>
<feature type="domain" description="DUF6973" evidence="1">
    <location>
        <begin position="260"/>
        <end position="368"/>
    </location>
</feature>
<dbReference type="Proteomes" id="UP001265083">
    <property type="component" value="Unassembled WGS sequence"/>
</dbReference>
<organism evidence="2 3">
    <name type="scientific">Gordonia westfalica</name>
    <dbReference type="NCBI Taxonomy" id="158898"/>
    <lineage>
        <taxon>Bacteria</taxon>
        <taxon>Bacillati</taxon>
        <taxon>Actinomycetota</taxon>
        <taxon>Actinomycetes</taxon>
        <taxon>Mycobacteriales</taxon>
        <taxon>Gordoniaceae</taxon>
        <taxon>Gordonia</taxon>
    </lineage>
</organism>
<name>A0ABU2GRS0_9ACTN</name>
<dbReference type="Pfam" id="PF22322">
    <property type="entry name" value="DUF6973"/>
    <property type="match status" value="1"/>
</dbReference>
<sequence>MSGGDAYTVETVLSWNFDSAKTVSSRLTTKATHLEREARTAASTFDGSLEYWRSDGGKTARDSSNTHADSANKSAAVVESVAGKFNSLLAAMESEIANVRSKKAEALGSEFELAIKNDGEVYSTKSNFEWLQTWKLAYQVKLAQKESLENYLTKEIRGSLSRIEELDKSGSEALRRLLENLPDSVKTGAAGHHSDPELQEILRKYQADVSKGGARLWPSGDLLDTIRRFDPSFEPTLMTPEEVRMLTLMAAPPVTGWKAVYDFFQIQEKADAVATERHPNRRGQKNSLADGHGDAFRHTYWNALMTERFGEEWTEKFATAHEGLGGNPAHREAMDLYNNEVGRRIATENKGATPEELAVLVDKAVTEGRTLVLDKDGEIEWSNNVDKHGTGIALKTDIPLQVPGR</sequence>
<keyword evidence="3" id="KW-1185">Reference proteome</keyword>
<dbReference type="EMBL" id="JAVLUS010000005">
    <property type="protein sequence ID" value="MDS1113644.1"/>
    <property type="molecule type" value="Genomic_DNA"/>
</dbReference>
<accession>A0ABU2GRS0</accession>
<protein>
    <recommendedName>
        <fullName evidence="1">DUF6973 domain-containing protein</fullName>
    </recommendedName>
</protein>
<gene>
    <name evidence="2" type="ORF">RD149_07680</name>
</gene>
<dbReference type="InterPro" id="IPR054246">
    <property type="entry name" value="DUF6973"/>
</dbReference>
<evidence type="ECO:0000259" key="1">
    <source>
        <dbReference type="Pfam" id="PF22322"/>
    </source>
</evidence>
<comment type="caution">
    <text evidence="2">The sequence shown here is derived from an EMBL/GenBank/DDBJ whole genome shotgun (WGS) entry which is preliminary data.</text>
</comment>
<proteinExistence type="predicted"/>